<comment type="subcellular location">
    <subcellularLocation>
        <location evidence="1">Nucleus</location>
    </subcellularLocation>
</comment>
<dbReference type="Proteomes" id="UP001188597">
    <property type="component" value="Unassembled WGS sequence"/>
</dbReference>
<name>A0AA88WV51_9ASTE</name>
<proteinExistence type="predicted"/>
<evidence type="ECO:0000256" key="1">
    <source>
        <dbReference type="ARBA" id="ARBA00004123"/>
    </source>
</evidence>
<reference evidence="6" key="1">
    <citation type="submission" date="2022-12" db="EMBL/GenBank/DDBJ databases">
        <title>Draft genome assemblies for two species of Escallonia (Escalloniales).</title>
        <authorList>
            <person name="Chanderbali A."/>
            <person name="Dervinis C."/>
            <person name="Anghel I."/>
            <person name="Soltis D."/>
            <person name="Soltis P."/>
            <person name="Zapata F."/>
        </authorList>
    </citation>
    <scope>NUCLEOTIDE SEQUENCE</scope>
    <source>
        <strain evidence="6">UCBG64.0493</strain>
        <tissue evidence="6">Leaf</tissue>
    </source>
</reference>
<evidence type="ECO:0000313" key="7">
    <source>
        <dbReference type="Proteomes" id="UP001188597"/>
    </source>
</evidence>
<evidence type="ECO:0000256" key="4">
    <source>
        <dbReference type="ARBA" id="ARBA00023242"/>
    </source>
</evidence>
<dbReference type="EMBL" id="JAVXUP010000196">
    <property type="protein sequence ID" value="KAK3034631.1"/>
    <property type="molecule type" value="Genomic_DNA"/>
</dbReference>
<dbReference type="AlphaFoldDB" id="A0AA88WV51"/>
<dbReference type="GO" id="GO:0006355">
    <property type="term" value="P:regulation of DNA-templated transcription"/>
    <property type="evidence" value="ECO:0007669"/>
    <property type="project" value="InterPro"/>
</dbReference>
<keyword evidence="3" id="KW-0804">Transcription</keyword>
<keyword evidence="7" id="KW-1185">Reference proteome</keyword>
<keyword evidence="4" id="KW-0539">Nucleus</keyword>
<evidence type="ECO:0000256" key="2">
    <source>
        <dbReference type="ARBA" id="ARBA00023015"/>
    </source>
</evidence>
<dbReference type="PANTHER" id="PTHR33124">
    <property type="entry name" value="TRANSCRIPTION FACTOR IBH1-LIKE 1"/>
    <property type="match status" value="1"/>
</dbReference>
<dbReference type="PANTHER" id="PTHR33124:SF39">
    <property type="entry name" value="TRANSCRIPTION FACTOR UPBEAT1"/>
    <property type="match status" value="1"/>
</dbReference>
<accession>A0AA88WV51</accession>
<dbReference type="CDD" id="cd11444">
    <property type="entry name" value="bHLH_AtIBH1_like"/>
    <property type="match status" value="1"/>
</dbReference>
<sequence length="116" mass="12921">MGDSPLPVFLPNKGKCNSRKSTRIKSKRCTRMFTKRKARSESSRRPGGSGIERKVRTLKKLVPNSGSTGLDGLFRETADYILSLEVRVKLMQVMVKVDIARQRLLLPLSSGCSLKA</sequence>
<dbReference type="InterPro" id="IPR044549">
    <property type="entry name" value="bHLH_AtIBH1-like"/>
</dbReference>
<comment type="caution">
    <text evidence="6">The sequence shown here is derived from an EMBL/GenBank/DDBJ whole genome shotgun (WGS) entry which is preliminary data.</text>
</comment>
<evidence type="ECO:0000256" key="3">
    <source>
        <dbReference type="ARBA" id="ARBA00023163"/>
    </source>
</evidence>
<protein>
    <submittedName>
        <fullName evidence="6">Uncharacterized protein</fullName>
    </submittedName>
</protein>
<gene>
    <name evidence="6" type="ORF">RJ639_033586</name>
</gene>
<dbReference type="InterPro" id="IPR044660">
    <property type="entry name" value="IBH1-like"/>
</dbReference>
<organism evidence="6 7">
    <name type="scientific">Escallonia herrerae</name>
    <dbReference type="NCBI Taxonomy" id="1293975"/>
    <lineage>
        <taxon>Eukaryota</taxon>
        <taxon>Viridiplantae</taxon>
        <taxon>Streptophyta</taxon>
        <taxon>Embryophyta</taxon>
        <taxon>Tracheophyta</taxon>
        <taxon>Spermatophyta</taxon>
        <taxon>Magnoliopsida</taxon>
        <taxon>eudicotyledons</taxon>
        <taxon>Gunneridae</taxon>
        <taxon>Pentapetalae</taxon>
        <taxon>asterids</taxon>
        <taxon>campanulids</taxon>
        <taxon>Escalloniales</taxon>
        <taxon>Escalloniaceae</taxon>
        <taxon>Escallonia</taxon>
    </lineage>
</organism>
<evidence type="ECO:0000256" key="5">
    <source>
        <dbReference type="SAM" id="MobiDB-lite"/>
    </source>
</evidence>
<evidence type="ECO:0000313" key="6">
    <source>
        <dbReference type="EMBL" id="KAK3034631.1"/>
    </source>
</evidence>
<dbReference type="GO" id="GO:0005634">
    <property type="term" value="C:nucleus"/>
    <property type="evidence" value="ECO:0007669"/>
    <property type="project" value="UniProtKB-SubCell"/>
</dbReference>
<feature type="region of interest" description="Disordered" evidence="5">
    <location>
        <begin position="32"/>
        <end position="55"/>
    </location>
</feature>
<keyword evidence="2" id="KW-0805">Transcription regulation</keyword>